<dbReference type="PANTHER" id="PTHR24096:SF267">
    <property type="entry name" value="MALONATE--COA LIGASE ACSF3, MITOCHONDRIAL"/>
    <property type="match status" value="1"/>
</dbReference>
<dbReference type="Proteomes" id="UP001597214">
    <property type="component" value="Unassembled WGS sequence"/>
</dbReference>
<gene>
    <name evidence="2" type="ORF">ACFSCX_09340</name>
</gene>
<feature type="domain" description="AMP-dependent synthetase/ligase" evidence="1">
    <location>
        <begin position="19"/>
        <end position="333"/>
    </location>
</feature>
<reference evidence="3" key="1">
    <citation type="journal article" date="2019" name="Int. J. Syst. Evol. Microbiol.">
        <title>The Global Catalogue of Microorganisms (GCM) 10K type strain sequencing project: providing services to taxonomists for standard genome sequencing and annotation.</title>
        <authorList>
            <consortium name="The Broad Institute Genomics Platform"/>
            <consortium name="The Broad Institute Genome Sequencing Center for Infectious Disease"/>
            <person name="Wu L."/>
            <person name="Ma J."/>
        </authorList>
    </citation>
    <scope>NUCLEOTIDE SEQUENCE [LARGE SCALE GENOMIC DNA]</scope>
    <source>
        <strain evidence="3">CCUG 49339</strain>
    </source>
</reference>
<comment type="caution">
    <text evidence="2">The sequence shown here is derived from an EMBL/GenBank/DDBJ whole genome shotgun (WGS) entry which is preliminary data.</text>
</comment>
<dbReference type="RefSeq" id="WP_377927939.1">
    <property type="nucleotide sequence ID" value="NZ_JBHUEM010000011.1"/>
</dbReference>
<dbReference type="InterPro" id="IPR042099">
    <property type="entry name" value="ANL_N_sf"/>
</dbReference>
<dbReference type="EMBL" id="JBHUEM010000011">
    <property type="protein sequence ID" value="MFD1736770.1"/>
    <property type="molecule type" value="Genomic_DNA"/>
</dbReference>
<proteinExistence type="predicted"/>
<organism evidence="2 3">
    <name type="scientific">Bacillus salitolerans</name>
    <dbReference type="NCBI Taxonomy" id="1437434"/>
    <lineage>
        <taxon>Bacteria</taxon>
        <taxon>Bacillati</taxon>
        <taxon>Bacillota</taxon>
        <taxon>Bacilli</taxon>
        <taxon>Bacillales</taxon>
        <taxon>Bacillaceae</taxon>
        <taxon>Bacillus</taxon>
    </lineage>
</organism>
<evidence type="ECO:0000313" key="2">
    <source>
        <dbReference type="EMBL" id="MFD1736770.1"/>
    </source>
</evidence>
<evidence type="ECO:0000313" key="3">
    <source>
        <dbReference type="Proteomes" id="UP001597214"/>
    </source>
</evidence>
<dbReference type="Gene3D" id="3.40.50.12780">
    <property type="entry name" value="N-terminal domain of ligase-like"/>
    <property type="match status" value="1"/>
</dbReference>
<accession>A0ABW4LNL6</accession>
<dbReference type="Pfam" id="PF00501">
    <property type="entry name" value="AMP-binding"/>
    <property type="match status" value="1"/>
</dbReference>
<name>A0ABW4LNL6_9BACI</name>
<evidence type="ECO:0000259" key="1">
    <source>
        <dbReference type="Pfam" id="PF00501"/>
    </source>
</evidence>
<dbReference type="PANTHER" id="PTHR24096">
    <property type="entry name" value="LONG-CHAIN-FATTY-ACID--COA LIGASE"/>
    <property type="match status" value="1"/>
</dbReference>
<protein>
    <submittedName>
        <fullName evidence="2">AMP-binding protein</fullName>
    </submittedName>
</protein>
<dbReference type="SUPFAM" id="SSF56801">
    <property type="entry name" value="Acetyl-CoA synthetase-like"/>
    <property type="match status" value="1"/>
</dbReference>
<sequence>MSYFWEIGNKNGSFLLDETIERITYKELEDLVSEMQSLTKDTKKQLGIILCKNNITTLAAYLAGLKNNDASILLDAKLNQQLLSEIVDAYKPDWIMSTDEVSIENYKVVWERYDYRLYISLQMKNEIKLHPDIAVLLSTSGTTGSKKLVKLSYKNLQANAESIAEYLKLSNKEIPITSLPFQYSYGLSVINSHLLVGASIVMTDESVLSRYFWDLFNEQKVTSFAGVPYIYQMLHRLKFHKMDLPSLKSFTQAGGRLSENHIKYFYEEAIRRKCCFTVMYGQTEATARISYVPFHKLGEKVGSIGIPIPNGKLTLDEGTSEIVYSGPNVMMGYAETKEDLTIGDQLNGLLYTGDIGEMDEEGYFYIKGRIKRFIKLFGLRISLDELEKFLETKFNINVACVGNDENMKVIIEENNKEIANEIRQAIQEYYKLHPSGFKVVLIDEHPRLPNDKINYQLLKDL</sequence>
<dbReference type="InterPro" id="IPR000873">
    <property type="entry name" value="AMP-dep_synth/lig_dom"/>
</dbReference>
<keyword evidence="3" id="KW-1185">Reference proteome</keyword>